<comment type="similarity">
    <text evidence="1">Belongs to the BLOC1S5 family.</text>
</comment>
<organism evidence="3 4">
    <name type="scientific">Cloeon dipterum</name>
    <dbReference type="NCBI Taxonomy" id="197152"/>
    <lineage>
        <taxon>Eukaryota</taxon>
        <taxon>Metazoa</taxon>
        <taxon>Ecdysozoa</taxon>
        <taxon>Arthropoda</taxon>
        <taxon>Hexapoda</taxon>
        <taxon>Insecta</taxon>
        <taxon>Pterygota</taxon>
        <taxon>Palaeoptera</taxon>
        <taxon>Ephemeroptera</taxon>
        <taxon>Pisciforma</taxon>
        <taxon>Baetidae</taxon>
        <taxon>Cloeon</taxon>
    </lineage>
</organism>
<name>A0A8S1CM32_9INSE</name>
<dbReference type="GO" id="GO:0030027">
    <property type="term" value="C:lamellipodium"/>
    <property type="evidence" value="ECO:0007669"/>
    <property type="project" value="TreeGrafter"/>
</dbReference>
<proteinExistence type="inferred from homology"/>
<protein>
    <recommendedName>
        <fullName evidence="2">Biogenesis of lysosome-related organelles complex 1 subunit 5</fullName>
    </recommendedName>
</protein>
<keyword evidence="4" id="KW-1185">Reference proteome</keyword>
<dbReference type="OrthoDB" id="10267127at2759"/>
<evidence type="ECO:0000313" key="3">
    <source>
        <dbReference type="EMBL" id="CAB3369961.1"/>
    </source>
</evidence>
<dbReference type="GO" id="GO:1904262">
    <property type="term" value="P:negative regulation of TORC1 signaling"/>
    <property type="evidence" value="ECO:0007669"/>
    <property type="project" value="TreeGrafter"/>
</dbReference>
<dbReference type="GO" id="GO:0051015">
    <property type="term" value="F:actin filament binding"/>
    <property type="evidence" value="ECO:0007669"/>
    <property type="project" value="TreeGrafter"/>
</dbReference>
<sequence length="497" mass="55734">MIGLSDVHYFPLPSQGNVYSLATVEGVGGVRRLLVASLRRKVFSLELQCLPGEQCQASVKEVPFTYIPNGAEIIALDAFHTQADDLVVGITIVKPAVAGRPTPSQSFLNVYSEWGEAGDSLLDSVAQNCFSLELSFAPYHLFHTPLPASREIVWLLSGGDEQIHLFREDKLNHCYQEEPLQPLFPELYELSCGVVLWIDVVYSLEQDRRITALACESGCLLLTQVDVASNTVLSTHTKNYSGPLSSVRLFTLDNESLDLVVTSTLSPSVVYSNVLKQGLSEFHGLPESGSHDIALCVLLADVDMDGRLEIMIGTYGQELLIYKQCECVKEWHLLKRMTLANPIYSLLYLDLTADGVNELVALTLKGVHVMQHNVDQTEKREDREVERIFKVLEQVAEIKDYQVDKIKNSSGNQLSILNSNLEVTVGMCESILEKGEEEESVDVALLVKREGRKAEWEAFIRDMGEKCARVDKTFKEREEELSEYYKQLEQKLHLTEN</sequence>
<dbReference type="GO" id="GO:0030133">
    <property type="term" value="C:transport vesicle"/>
    <property type="evidence" value="ECO:0007669"/>
    <property type="project" value="InterPro"/>
</dbReference>
<dbReference type="InterPro" id="IPR028994">
    <property type="entry name" value="Integrin_alpha_N"/>
</dbReference>
<comment type="caution">
    <text evidence="3">The sequence shown here is derived from an EMBL/GenBank/DDBJ whole genome shotgun (WGS) entry which is preliminary data.</text>
</comment>
<dbReference type="Proteomes" id="UP000494165">
    <property type="component" value="Unassembled WGS sequence"/>
</dbReference>
<reference evidence="3 4" key="1">
    <citation type="submission" date="2020-04" db="EMBL/GenBank/DDBJ databases">
        <authorList>
            <person name="Alioto T."/>
            <person name="Alioto T."/>
            <person name="Gomez Garrido J."/>
        </authorList>
    </citation>
    <scope>NUCLEOTIDE SEQUENCE [LARGE SCALE GENOMIC DNA]</scope>
</reference>
<evidence type="ECO:0000313" key="4">
    <source>
        <dbReference type="Proteomes" id="UP000494165"/>
    </source>
</evidence>
<dbReference type="EMBL" id="CADEPI010000049">
    <property type="protein sequence ID" value="CAB3369961.1"/>
    <property type="molecule type" value="Genomic_DNA"/>
</dbReference>
<dbReference type="SUPFAM" id="SSF69318">
    <property type="entry name" value="Integrin alpha N-terminal domain"/>
    <property type="match status" value="1"/>
</dbReference>
<dbReference type="InterPro" id="IPR029982">
    <property type="entry name" value="Kptn"/>
</dbReference>
<gene>
    <name evidence="3" type="ORF">CLODIP_2_CD14640</name>
</gene>
<dbReference type="GO" id="GO:0015629">
    <property type="term" value="C:actin cytoskeleton"/>
    <property type="evidence" value="ECO:0007669"/>
    <property type="project" value="InterPro"/>
</dbReference>
<dbReference type="Pfam" id="PF14942">
    <property type="entry name" value="Muted"/>
    <property type="match status" value="1"/>
</dbReference>
<dbReference type="PANTHER" id="PTHR15435">
    <property type="entry name" value="KICSTOR COMPLEX PROTEIN KAPTIN"/>
    <property type="match status" value="1"/>
</dbReference>
<dbReference type="GO" id="GO:0031083">
    <property type="term" value="C:BLOC-1 complex"/>
    <property type="evidence" value="ECO:0007669"/>
    <property type="project" value="InterPro"/>
</dbReference>
<evidence type="ECO:0000256" key="2">
    <source>
        <dbReference type="ARBA" id="ARBA00019580"/>
    </source>
</evidence>
<dbReference type="GO" id="GO:0034198">
    <property type="term" value="P:cellular response to amino acid starvation"/>
    <property type="evidence" value="ECO:0007669"/>
    <property type="project" value="TreeGrafter"/>
</dbReference>
<dbReference type="GO" id="GO:0007015">
    <property type="term" value="P:actin filament organization"/>
    <property type="evidence" value="ECO:0007669"/>
    <property type="project" value="InterPro"/>
</dbReference>
<dbReference type="PANTHER" id="PTHR15435:SF2">
    <property type="entry name" value="KICSTOR COMPLEX PROTEIN KAPTIN"/>
    <property type="match status" value="1"/>
</dbReference>
<dbReference type="InterPro" id="IPR017243">
    <property type="entry name" value="Bloc1s5"/>
</dbReference>
<dbReference type="AlphaFoldDB" id="A0A8S1CM32"/>
<accession>A0A8S1CM32</accession>
<evidence type="ECO:0000256" key="1">
    <source>
        <dbReference type="ARBA" id="ARBA00010754"/>
    </source>
</evidence>